<dbReference type="InterPro" id="IPR000436">
    <property type="entry name" value="Sushi_SCR_CCP_dom"/>
</dbReference>
<evidence type="ECO:0000256" key="6">
    <source>
        <dbReference type="ARBA" id="ARBA00022737"/>
    </source>
</evidence>
<gene>
    <name evidence="17" type="primary">PAMR1</name>
    <name evidence="17" type="ORF">BLAG_LOCUS19425</name>
</gene>
<comment type="caution">
    <text evidence="11">Lacks conserved residue(s) required for the propagation of feature annotation.</text>
</comment>
<keyword evidence="10" id="KW-0325">Glycoprotein</keyword>
<proteinExistence type="predicted"/>
<dbReference type="Gene3D" id="2.40.10.10">
    <property type="entry name" value="Trypsin-like serine proteases"/>
    <property type="match status" value="1"/>
</dbReference>
<evidence type="ECO:0000256" key="12">
    <source>
        <dbReference type="RuleBase" id="RU363034"/>
    </source>
</evidence>
<keyword evidence="4 12" id="KW-0645">Protease</keyword>
<feature type="region of interest" description="Disordered" evidence="13">
    <location>
        <begin position="188"/>
        <end position="240"/>
    </location>
</feature>
<dbReference type="GO" id="GO:0006508">
    <property type="term" value="P:proteolysis"/>
    <property type="evidence" value="ECO:0007669"/>
    <property type="project" value="UniProtKB-KW"/>
</dbReference>
<feature type="domain" description="Sushi" evidence="16">
    <location>
        <begin position="805"/>
        <end position="865"/>
    </location>
</feature>
<evidence type="ECO:0000256" key="4">
    <source>
        <dbReference type="ARBA" id="ARBA00022670"/>
    </source>
</evidence>
<organism evidence="17 18">
    <name type="scientific">Branchiostoma lanceolatum</name>
    <name type="common">Common lancelet</name>
    <name type="synonym">Amphioxus lanceolatum</name>
    <dbReference type="NCBI Taxonomy" id="7740"/>
    <lineage>
        <taxon>Eukaryota</taxon>
        <taxon>Metazoa</taxon>
        <taxon>Chordata</taxon>
        <taxon>Cephalochordata</taxon>
        <taxon>Leptocardii</taxon>
        <taxon>Amphioxiformes</taxon>
        <taxon>Branchiostomatidae</taxon>
        <taxon>Branchiostoma</taxon>
    </lineage>
</organism>
<evidence type="ECO:0000256" key="8">
    <source>
        <dbReference type="ARBA" id="ARBA00022825"/>
    </source>
</evidence>
<evidence type="ECO:0000256" key="2">
    <source>
        <dbReference type="ARBA" id="ARBA00022525"/>
    </source>
</evidence>
<dbReference type="CDD" id="cd00033">
    <property type="entry name" value="CCP"/>
    <property type="match status" value="7"/>
</dbReference>
<dbReference type="InterPro" id="IPR033116">
    <property type="entry name" value="TRYPSIN_SER"/>
</dbReference>
<comment type="subcellular location">
    <subcellularLocation>
        <location evidence="1">Secreted</location>
    </subcellularLocation>
</comment>
<keyword evidence="5" id="KW-0732">Signal</keyword>
<dbReference type="SMART" id="SM00353">
    <property type="entry name" value="HLH"/>
    <property type="match status" value="1"/>
</dbReference>
<feature type="disulfide bond" evidence="11">
    <location>
        <begin position="676"/>
        <end position="719"/>
    </location>
</feature>
<accession>A0A8K0A0R1</accession>
<dbReference type="InterPro" id="IPR011598">
    <property type="entry name" value="bHLH_dom"/>
</dbReference>
<feature type="domain" description="Sushi" evidence="16">
    <location>
        <begin position="741"/>
        <end position="804"/>
    </location>
</feature>
<dbReference type="PROSITE" id="PS50240">
    <property type="entry name" value="TRYPSIN_DOM"/>
    <property type="match status" value="1"/>
</dbReference>
<feature type="disulfide bond" evidence="11">
    <location>
        <begin position="954"/>
        <end position="981"/>
    </location>
</feature>
<feature type="region of interest" description="Disordered" evidence="13">
    <location>
        <begin position="1094"/>
        <end position="1125"/>
    </location>
</feature>
<dbReference type="InterPro" id="IPR000742">
    <property type="entry name" value="EGF"/>
</dbReference>
<dbReference type="SUPFAM" id="SSF47459">
    <property type="entry name" value="HLH, helix-loop-helix DNA-binding domain"/>
    <property type="match status" value="1"/>
</dbReference>
<keyword evidence="3 11" id="KW-0768">Sushi</keyword>
<dbReference type="PROSITE" id="PS50888">
    <property type="entry name" value="BHLH"/>
    <property type="match status" value="1"/>
</dbReference>
<feature type="compositionally biased region" description="Low complexity" evidence="13">
    <location>
        <begin position="1"/>
        <end position="20"/>
    </location>
</feature>
<keyword evidence="2" id="KW-0964">Secreted</keyword>
<dbReference type="PRINTS" id="PR00722">
    <property type="entry name" value="CHYMOTRYPSIN"/>
</dbReference>
<sequence length="1439" mass="156958">MTLASTSAATTVTMAMPTSSGTQDTGEERRINSYLFDDPRKKSRNYLDTHKNIEKKRRDRINSSLTALKSIIPECKAYGKKKLDKAEILEMTLSYLDKIHNSGFTLKKEEQQTPGNWAKQLMQWVHQEKKNFHTVDEFVNALLTHLQTCVVSGSFAPVDLKGMLQGTSGQDSHLSQSVVTCQAQPAVTSNTAAVPSTSSQSHVTSMSSMSQSPANTVTSATSGSHQNGLMRARPPPPPNVTPAIFLQATSFQARLRAQAASHVSAAPTMQQQVFPSAAIILQPQQQQQQQAIPSQQVINVSQPIDLTQQCNSKQRDVLDLRMTSQGREQLVASNQCIQRLQQLIDQHSMQEQSLMHVQPQNVQMPNAVPYVESTASQASAYTQNMGGNLQGNDLSFINSSSQAYILAELPAGVLLQDRMLGSVGEMLSDGTAMDTVPTVPTNDSDTSYHNPEQLQVPGIGESPVTEFVDPSALHVSAVVDDSALMGVRISCLSECGAGALSSARKPYLSSREAKSSLDFLRSQGRIESHTMTQAQALSVVTAILLLSGVTAFDLDVGGICEDETESCACGSTGLNFVISYKACAAFYRWKPYCRPCGDVDHNDVCQQYRYCAECRDLKYTETDGCSRCPDNKYGKFCTLDCNCRNGGVCKSDGRCECSAAFHGRYCQHEIAPEVVCPDRGTPSNGQLRSRPSASYTEGSTVRFECNDGYVLHGSSTSRCQSSGSWSHPLPSCGKTQGERLRVCQDPGTPTHGGVAGTGHRRGSQHNIGSRLTFRCDDGYRLEGASQIICLYDGQWNDVIPSCVRICSMPAVPPSAVIQTPRERDQVDEGEDVTYACNPGHELTSGSLTRRCQSDGEWSLQAPVCKISCGRPEDAPHADMVVAGTVEGDSVRYSCLPGYERTRGNLERWCVSDGRWSGEPPRCMKQCDDPGMPAHGSRLWEGEPQREGSAVIYRCNTGYDLVGNERRECQPSGDWTGELPQCVMATTCDDPGDVANADRNVIGSEAPTFLTGTRVVFTCRPPHRIVGQPERRCLSNGTWTGHQPVCTKFAVCTDPGTPLNAIRKVLPPAQGQSGTPRRRVNSRLLTFFGLRPLSHVPAETPAEPSAEGSGDDPAGGDAEPRSLPPGHHKLHTRLVYSCESQFYELSGPSQRTCLSHGQWSGRQPTCLPVCGKSPGAKTPFIFNGNVSAEGQWPWQAAILRNVQNATGHIFFYLICGGAVLNDEWVVTAAHCVTFPDSSAVINLDNIKVKLGKFYRDEALDDDYVQEFEIAEIHVHRQFEPFTLDNDVALLRLAKRATLTDRVRPVCLPTRQTAQRHLRAGSEGVAIGWGTTETGEVAAQLKHARVPVIDSDTCEEAYAEKNIGLTVTRNMFCAGYEEGKVDACAGDSGGPIVFRTGEGEEKRWVLEGLVSWGSPEGCGLPMQYGGYVRLFRFIRWINSFI</sequence>
<evidence type="ECO:0000256" key="1">
    <source>
        <dbReference type="ARBA" id="ARBA00004613"/>
    </source>
</evidence>
<feature type="domain" description="Sushi" evidence="16">
    <location>
        <begin position="985"/>
        <end position="1047"/>
    </location>
</feature>
<dbReference type="GO" id="GO:0005576">
    <property type="term" value="C:extracellular region"/>
    <property type="evidence" value="ECO:0007669"/>
    <property type="project" value="UniProtKB-SubCell"/>
</dbReference>
<evidence type="ECO:0000256" key="5">
    <source>
        <dbReference type="ARBA" id="ARBA00022729"/>
    </source>
</evidence>
<evidence type="ECO:0000256" key="11">
    <source>
        <dbReference type="PROSITE-ProRule" id="PRU00302"/>
    </source>
</evidence>
<dbReference type="Proteomes" id="UP000838412">
    <property type="component" value="Chromosome 5"/>
</dbReference>
<dbReference type="PROSITE" id="PS00134">
    <property type="entry name" value="TRYPSIN_HIS"/>
    <property type="match status" value="1"/>
</dbReference>
<evidence type="ECO:0000259" key="14">
    <source>
        <dbReference type="PROSITE" id="PS50240"/>
    </source>
</evidence>
<dbReference type="SUPFAM" id="SSF50494">
    <property type="entry name" value="Trypsin-like serine proteases"/>
    <property type="match status" value="1"/>
</dbReference>
<dbReference type="Pfam" id="PF00010">
    <property type="entry name" value="HLH"/>
    <property type="match status" value="1"/>
</dbReference>
<keyword evidence="6" id="KW-0677">Repeat</keyword>
<evidence type="ECO:0000256" key="3">
    <source>
        <dbReference type="ARBA" id="ARBA00022659"/>
    </source>
</evidence>
<name>A0A8K0A0R1_BRALA</name>
<feature type="domain" description="Sushi" evidence="16">
    <location>
        <begin position="674"/>
        <end position="734"/>
    </location>
</feature>
<dbReference type="SUPFAM" id="SSF57535">
    <property type="entry name" value="Complement control module/SCR domain"/>
    <property type="match status" value="6"/>
</dbReference>
<dbReference type="EMBL" id="OV696690">
    <property type="protein sequence ID" value="CAH1265429.1"/>
    <property type="molecule type" value="Genomic_DNA"/>
</dbReference>
<feature type="compositionally biased region" description="Polar residues" evidence="13">
    <location>
        <begin position="214"/>
        <end position="227"/>
    </location>
</feature>
<feature type="domain" description="BHLH" evidence="15">
    <location>
        <begin position="45"/>
        <end position="99"/>
    </location>
</feature>
<dbReference type="PANTHER" id="PTHR46393">
    <property type="entry name" value="SUSHI DOMAIN-CONTAINING PROTEIN"/>
    <property type="match status" value="1"/>
</dbReference>
<dbReference type="Pfam" id="PF00089">
    <property type="entry name" value="Trypsin"/>
    <property type="match status" value="1"/>
</dbReference>
<dbReference type="InterPro" id="IPR009003">
    <property type="entry name" value="Peptidase_S1_PA"/>
</dbReference>
<feature type="disulfide bond" evidence="11">
    <location>
        <begin position="775"/>
        <end position="802"/>
    </location>
</feature>
<feature type="domain" description="Peptidase S1" evidence="14">
    <location>
        <begin position="1180"/>
        <end position="1439"/>
    </location>
</feature>
<dbReference type="InterPro" id="IPR035976">
    <property type="entry name" value="Sushi/SCR/CCP_sf"/>
</dbReference>
<feature type="region of interest" description="Disordered" evidence="13">
    <location>
        <begin position="1"/>
        <end position="32"/>
    </location>
</feature>
<dbReference type="FunFam" id="2.40.10.10:FF:000120">
    <property type="entry name" value="Putative serine protease"/>
    <property type="match status" value="1"/>
</dbReference>
<dbReference type="PANTHER" id="PTHR46393:SF7">
    <property type="entry name" value="COMPLEMENT C2"/>
    <property type="match status" value="1"/>
</dbReference>
<feature type="disulfide bond" evidence="11">
    <location>
        <begin position="705"/>
        <end position="732"/>
    </location>
</feature>
<dbReference type="InterPro" id="IPR001314">
    <property type="entry name" value="Peptidase_S1A"/>
</dbReference>
<dbReference type="GO" id="GO:0004252">
    <property type="term" value="F:serine-type endopeptidase activity"/>
    <property type="evidence" value="ECO:0007669"/>
    <property type="project" value="InterPro"/>
</dbReference>
<dbReference type="FunFam" id="2.10.70.10:FF:000014">
    <property type="entry name" value="Membrane cofactor protein"/>
    <property type="match status" value="1"/>
</dbReference>
<dbReference type="InterPro" id="IPR036638">
    <property type="entry name" value="HLH_DNA-bd_sf"/>
</dbReference>
<dbReference type="Gene3D" id="2.10.70.10">
    <property type="entry name" value="Complement Module, domain 1"/>
    <property type="match status" value="7"/>
</dbReference>
<evidence type="ECO:0000256" key="13">
    <source>
        <dbReference type="SAM" id="MobiDB-lite"/>
    </source>
</evidence>
<keyword evidence="8 12" id="KW-0720">Serine protease</keyword>
<feature type="disulfide bond" evidence="11">
    <location>
        <begin position="1018"/>
        <end position="1045"/>
    </location>
</feature>
<dbReference type="InterPro" id="IPR018114">
    <property type="entry name" value="TRYPSIN_HIS"/>
</dbReference>
<dbReference type="Gene3D" id="2.170.300.10">
    <property type="entry name" value="Tie2 ligand-binding domain superfamily"/>
    <property type="match status" value="1"/>
</dbReference>
<dbReference type="PROSITE" id="PS00135">
    <property type="entry name" value="TRYPSIN_SER"/>
    <property type="match status" value="1"/>
</dbReference>
<dbReference type="Pfam" id="PF00084">
    <property type="entry name" value="Sushi"/>
    <property type="match status" value="7"/>
</dbReference>
<dbReference type="InterPro" id="IPR001254">
    <property type="entry name" value="Trypsin_dom"/>
</dbReference>
<dbReference type="PROSITE" id="PS00022">
    <property type="entry name" value="EGF_1"/>
    <property type="match status" value="1"/>
</dbReference>
<dbReference type="CDD" id="cd00190">
    <property type="entry name" value="Tryp_SPc"/>
    <property type="match status" value="1"/>
</dbReference>
<keyword evidence="7 12" id="KW-0378">Hydrolase</keyword>
<feature type="compositionally biased region" description="Low complexity" evidence="13">
    <location>
        <begin position="194"/>
        <end position="213"/>
    </location>
</feature>
<keyword evidence="9 11" id="KW-1015">Disulfide bond</keyword>
<dbReference type="InterPro" id="IPR043504">
    <property type="entry name" value="Peptidase_S1_PA_chymotrypsin"/>
</dbReference>
<dbReference type="SMART" id="SM00020">
    <property type="entry name" value="Tryp_SPc"/>
    <property type="match status" value="1"/>
</dbReference>
<feature type="domain" description="Sushi" evidence="16">
    <location>
        <begin position="925"/>
        <end position="983"/>
    </location>
</feature>
<evidence type="ECO:0000313" key="18">
    <source>
        <dbReference type="Proteomes" id="UP000838412"/>
    </source>
</evidence>
<reference evidence="17" key="1">
    <citation type="submission" date="2022-01" db="EMBL/GenBank/DDBJ databases">
        <authorList>
            <person name="Braso-Vives M."/>
        </authorList>
    </citation>
    <scope>NUCLEOTIDE SEQUENCE</scope>
</reference>
<dbReference type="GO" id="GO:0046983">
    <property type="term" value="F:protein dimerization activity"/>
    <property type="evidence" value="ECO:0007669"/>
    <property type="project" value="InterPro"/>
</dbReference>
<evidence type="ECO:0000256" key="7">
    <source>
        <dbReference type="ARBA" id="ARBA00022801"/>
    </source>
</evidence>
<protein>
    <submittedName>
        <fullName evidence="17">PAMR1 protein</fullName>
    </submittedName>
</protein>
<evidence type="ECO:0000256" key="10">
    <source>
        <dbReference type="ARBA" id="ARBA00023180"/>
    </source>
</evidence>
<dbReference type="OrthoDB" id="9971219at2759"/>
<dbReference type="SMART" id="SM00032">
    <property type="entry name" value="CCP"/>
    <property type="match status" value="7"/>
</dbReference>
<feature type="domain" description="Sushi" evidence="16">
    <location>
        <begin position="1107"/>
        <end position="1167"/>
    </location>
</feature>
<keyword evidence="18" id="KW-1185">Reference proteome</keyword>
<dbReference type="CDD" id="cd11389">
    <property type="entry name" value="bHLH-O_HERP_like"/>
    <property type="match status" value="1"/>
</dbReference>
<evidence type="ECO:0000259" key="15">
    <source>
        <dbReference type="PROSITE" id="PS50888"/>
    </source>
</evidence>
<evidence type="ECO:0000259" key="16">
    <source>
        <dbReference type="PROSITE" id="PS50923"/>
    </source>
</evidence>
<evidence type="ECO:0000313" key="17">
    <source>
        <dbReference type="EMBL" id="CAH1265429.1"/>
    </source>
</evidence>
<dbReference type="Gene3D" id="4.10.280.10">
    <property type="entry name" value="Helix-loop-helix DNA-binding domain"/>
    <property type="match status" value="1"/>
</dbReference>
<feature type="domain" description="Sushi" evidence="16">
    <location>
        <begin position="866"/>
        <end position="924"/>
    </location>
</feature>
<evidence type="ECO:0000256" key="9">
    <source>
        <dbReference type="ARBA" id="ARBA00023157"/>
    </source>
</evidence>
<dbReference type="PROSITE" id="PS50923">
    <property type="entry name" value="SUSHI"/>
    <property type="match status" value="7"/>
</dbReference>